<protein>
    <submittedName>
        <fullName evidence="5">Epoxide hydrolase 3-like</fullName>
    </submittedName>
</protein>
<dbReference type="PANTHER" id="PTHR43329">
    <property type="entry name" value="EPOXIDE HYDROLASE"/>
    <property type="match status" value="1"/>
</dbReference>
<feature type="domain" description="AB hydrolase-1" evidence="4">
    <location>
        <begin position="81"/>
        <end position="323"/>
    </location>
</feature>
<dbReference type="InterPro" id="IPR000639">
    <property type="entry name" value="Epox_hydrolase-like"/>
</dbReference>
<evidence type="ECO:0000256" key="1">
    <source>
        <dbReference type="ARBA" id="ARBA00022801"/>
    </source>
</evidence>
<dbReference type="SUPFAM" id="SSF53474">
    <property type="entry name" value="alpha/beta-Hydrolases"/>
    <property type="match status" value="1"/>
</dbReference>
<keyword evidence="3" id="KW-1133">Transmembrane helix</keyword>
<keyword evidence="3" id="KW-0812">Transmembrane</keyword>
<name>A0AAJ6ZLL7_PAPXU</name>
<gene>
    <name evidence="5" type="primary">LOC106123298</name>
</gene>
<evidence type="ECO:0000256" key="2">
    <source>
        <dbReference type="ARBA" id="ARBA00038334"/>
    </source>
</evidence>
<dbReference type="InterPro" id="IPR029058">
    <property type="entry name" value="AB_hydrolase_fold"/>
</dbReference>
<dbReference type="Proteomes" id="UP000694872">
    <property type="component" value="Unplaced"/>
</dbReference>
<feature type="transmembrane region" description="Helical" evidence="3">
    <location>
        <begin position="6"/>
        <end position="33"/>
    </location>
</feature>
<evidence type="ECO:0000256" key="3">
    <source>
        <dbReference type="SAM" id="Phobius"/>
    </source>
</evidence>
<comment type="similarity">
    <text evidence="2">Belongs to the AB hydrolase superfamily. Epoxide hydrolase family.</text>
</comment>
<keyword evidence="3" id="KW-0472">Membrane</keyword>
<keyword evidence="1" id="KW-0378">Hydrolase</keyword>
<dbReference type="RefSeq" id="XP_013174998.1">
    <property type="nucleotide sequence ID" value="XM_013319544.1"/>
</dbReference>
<dbReference type="PRINTS" id="PR00412">
    <property type="entry name" value="EPOXHYDRLASE"/>
</dbReference>
<dbReference type="GO" id="GO:0004301">
    <property type="term" value="F:epoxide hydrolase activity"/>
    <property type="evidence" value="ECO:0007669"/>
    <property type="project" value="UniProtKB-ARBA"/>
</dbReference>
<evidence type="ECO:0000259" key="4">
    <source>
        <dbReference type="Pfam" id="PF00561"/>
    </source>
</evidence>
<dbReference type="AlphaFoldDB" id="A0AAJ6ZLL7"/>
<dbReference type="KEGG" id="pxu:106123298"/>
<evidence type="ECO:0000313" key="5">
    <source>
        <dbReference type="RefSeq" id="XP_013174998.1"/>
    </source>
</evidence>
<sequence>MNVTVIQRFFVANILTAVYSGLVAIVIFLGSLIHQLKNIGKQKPKFDPPASLTDPKYGVHKYIKANNVKLHYVESGNPSKPLMLFVHGFPEFWYTWRHQILEFNKDYCCVALDMRGYGDSEKPEGVSSYKLDILVEDLRDFVQKLGRNKCILVSHDRGGIVASKFRDTHPEYVDGLIMLASITRESWHGEIWGNLKQHFLSWYTLFFRVPKLPEWGLQMRDLGIFDVMLKHGDKNADKDTIDCYKYTFSKPGSFTPPVNYYRAIFSLSCPEKYIDNNVPMLVANAEKDIALSPNLLNRMKEEYKYIETMLVEDTLHFLQEQKPEKVNKIMRKFLAKHKL</sequence>
<proteinExistence type="inferred from homology"/>
<organism evidence="5">
    <name type="scientific">Papilio xuthus</name>
    <name type="common">Asian swallowtail butterfly</name>
    <dbReference type="NCBI Taxonomy" id="66420"/>
    <lineage>
        <taxon>Eukaryota</taxon>
        <taxon>Metazoa</taxon>
        <taxon>Ecdysozoa</taxon>
        <taxon>Arthropoda</taxon>
        <taxon>Hexapoda</taxon>
        <taxon>Insecta</taxon>
        <taxon>Pterygota</taxon>
        <taxon>Neoptera</taxon>
        <taxon>Endopterygota</taxon>
        <taxon>Lepidoptera</taxon>
        <taxon>Glossata</taxon>
        <taxon>Ditrysia</taxon>
        <taxon>Papilionoidea</taxon>
        <taxon>Papilionidae</taxon>
        <taxon>Papilioninae</taxon>
        <taxon>Papilio</taxon>
    </lineage>
</organism>
<reference evidence="5" key="1">
    <citation type="submission" date="2025-08" db="UniProtKB">
        <authorList>
            <consortium name="RefSeq"/>
        </authorList>
    </citation>
    <scope>IDENTIFICATION</scope>
</reference>
<accession>A0AAJ6ZLL7</accession>
<dbReference type="InterPro" id="IPR000073">
    <property type="entry name" value="AB_hydrolase_1"/>
</dbReference>
<dbReference type="GeneID" id="106123298"/>
<dbReference type="Gene3D" id="3.40.50.1820">
    <property type="entry name" value="alpha/beta hydrolase"/>
    <property type="match status" value="1"/>
</dbReference>
<dbReference type="Pfam" id="PF00561">
    <property type="entry name" value="Abhydrolase_1"/>
    <property type="match status" value="1"/>
</dbReference>